<organism evidence="2">
    <name type="scientific">hydrothermal vent metagenome</name>
    <dbReference type="NCBI Taxonomy" id="652676"/>
    <lineage>
        <taxon>unclassified sequences</taxon>
        <taxon>metagenomes</taxon>
        <taxon>ecological metagenomes</taxon>
    </lineage>
</organism>
<name>A0A160VB05_9ZZZZ</name>
<feature type="region of interest" description="Disordered" evidence="1">
    <location>
        <begin position="1"/>
        <end position="20"/>
    </location>
</feature>
<gene>
    <name evidence="2" type="ORF">MGWOODY_Clf294</name>
</gene>
<protein>
    <submittedName>
        <fullName evidence="2">Uncharacterized protein</fullName>
    </submittedName>
</protein>
<dbReference type="AlphaFoldDB" id="A0A160VB05"/>
<evidence type="ECO:0000313" key="2">
    <source>
        <dbReference type="EMBL" id="CUV03394.1"/>
    </source>
</evidence>
<reference evidence="2" key="1">
    <citation type="submission" date="2015-10" db="EMBL/GenBank/DDBJ databases">
        <authorList>
            <person name="Gilbert D.G."/>
        </authorList>
    </citation>
    <scope>NUCLEOTIDE SEQUENCE</scope>
</reference>
<dbReference type="EMBL" id="FAXA01000405">
    <property type="protein sequence ID" value="CUV03394.1"/>
    <property type="molecule type" value="Genomic_DNA"/>
</dbReference>
<accession>A0A160VB05</accession>
<sequence length="81" mass="9047">MVGGGDGQVGPADFASSHPQASESLGRSYFMHQVQVDINDAGFPRLIVHHMSIPDLLEHRFRRHIGPFLKISHRDTEVTEL</sequence>
<proteinExistence type="predicted"/>
<evidence type="ECO:0000256" key="1">
    <source>
        <dbReference type="SAM" id="MobiDB-lite"/>
    </source>
</evidence>